<proteinExistence type="predicted"/>
<reference evidence="1 2" key="1">
    <citation type="submission" date="2014-04" db="EMBL/GenBank/DDBJ databases">
        <title>Evolutionary Origins and Diversification of the Mycorrhizal Mutualists.</title>
        <authorList>
            <consortium name="DOE Joint Genome Institute"/>
            <consortium name="Mycorrhizal Genomics Consortium"/>
            <person name="Kohler A."/>
            <person name="Kuo A."/>
            <person name="Nagy L.G."/>
            <person name="Floudas D."/>
            <person name="Copeland A."/>
            <person name="Barry K.W."/>
            <person name="Cichocki N."/>
            <person name="Veneault-Fourrey C."/>
            <person name="LaButti K."/>
            <person name="Lindquist E.A."/>
            <person name="Lipzen A."/>
            <person name="Lundell T."/>
            <person name="Morin E."/>
            <person name="Murat C."/>
            <person name="Riley R."/>
            <person name="Ohm R."/>
            <person name="Sun H."/>
            <person name="Tunlid A."/>
            <person name="Henrissat B."/>
            <person name="Grigoriev I.V."/>
            <person name="Hibbett D.S."/>
            <person name="Martin F."/>
        </authorList>
    </citation>
    <scope>NUCLEOTIDE SEQUENCE [LARGE SCALE GENOMIC DNA]</scope>
    <source>
        <strain evidence="1 2">FD-317 M1</strain>
    </source>
</reference>
<dbReference type="Proteomes" id="UP000053593">
    <property type="component" value="Unassembled WGS sequence"/>
</dbReference>
<dbReference type="OrthoDB" id="4062651at2759"/>
<dbReference type="HOGENOM" id="CLU_013871_0_2_1"/>
<evidence type="ECO:0000313" key="1">
    <source>
        <dbReference type="EMBL" id="KIK51996.1"/>
    </source>
</evidence>
<dbReference type="AlphaFoldDB" id="A0A0D0BC89"/>
<accession>A0A0D0BC89</accession>
<sequence>MSLSSDSTFPKTNVVVKFTPQYGATGHHLLAQAGFTPPLHYCHFEESIGLWAVMMDDIQGTVCEGNRRLIGGKKESLSEAIHILHKNNLVFGDLRGPNVIITEPGRRVCLVDFEWCSSCVDVIVKDPEGDTDRVIHPRVHYPADILMGHDMDWAPGVGRDWVITKEHDVYRLSRM</sequence>
<dbReference type="Gene3D" id="1.10.510.10">
    <property type="entry name" value="Transferase(Phosphotransferase) domain 1"/>
    <property type="match status" value="1"/>
</dbReference>
<gene>
    <name evidence="1" type="ORF">GYMLUDRAFT_251583</name>
</gene>
<dbReference type="SUPFAM" id="SSF56112">
    <property type="entry name" value="Protein kinase-like (PK-like)"/>
    <property type="match status" value="1"/>
</dbReference>
<evidence type="ECO:0000313" key="2">
    <source>
        <dbReference type="Proteomes" id="UP000053593"/>
    </source>
</evidence>
<dbReference type="InterPro" id="IPR011009">
    <property type="entry name" value="Kinase-like_dom_sf"/>
</dbReference>
<keyword evidence="2" id="KW-1185">Reference proteome</keyword>
<organism evidence="1 2">
    <name type="scientific">Collybiopsis luxurians FD-317 M1</name>
    <dbReference type="NCBI Taxonomy" id="944289"/>
    <lineage>
        <taxon>Eukaryota</taxon>
        <taxon>Fungi</taxon>
        <taxon>Dikarya</taxon>
        <taxon>Basidiomycota</taxon>
        <taxon>Agaricomycotina</taxon>
        <taxon>Agaricomycetes</taxon>
        <taxon>Agaricomycetidae</taxon>
        <taxon>Agaricales</taxon>
        <taxon>Marasmiineae</taxon>
        <taxon>Omphalotaceae</taxon>
        <taxon>Collybiopsis</taxon>
        <taxon>Collybiopsis luxurians</taxon>
    </lineage>
</organism>
<protein>
    <recommendedName>
        <fullName evidence="3">Protein kinase domain-containing protein</fullName>
    </recommendedName>
</protein>
<evidence type="ECO:0008006" key="3">
    <source>
        <dbReference type="Google" id="ProtNLM"/>
    </source>
</evidence>
<dbReference type="EMBL" id="KN834850">
    <property type="protein sequence ID" value="KIK51996.1"/>
    <property type="molecule type" value="Genomic_DNA"/>
</dbReference>
<name>A0A0D0BC89_9AGAR</name>